<evidence type="ECO:0000313" key="3">
    <source>
        <dbReference type="Proteomes" id="UP001283361"/>
    </source>
</evidence>
<reference evidence="2" key="1">
    <citation type="journal article" date="2023" name="G3 (Bethesda)">
        <title>A reference genome for the long-term kleptoplast-retaining sea slug Elysia crispata morphotype clarki.</title>
        <authorList>
            <person name="Eastman K.E."/>
            <person name="Pendleton A.L."/>
            <person name="Shaikh M.A."/>
            <person name="Suttiyut T."/>
            <person name="Ogas R."/>
            <person name="Tomko P."/>
            <person name="Gavelis G."/>
            <person name="Widhalm J.R."/>
            <person name="Wisecaver J.H."/>
        </authorList>
    </citation>
    <scope>NUCLEOTIDE SEQUENCE</scope>
    <source>
        <strain evidence="2">ECLA1</strain>
    </source>
</reference>
<keyword evidence="3" id="KW-1185">Reference proteome</keyword>
<evidence type="ECO:0000313" key="2">
    <source>
        <dbReference type="EMBL" id="KAK3734137.1"/>
    </source>
</evidence>
<dbReference type="AlphaFoldDB" id="A0AAE0Y638"/>
<feature type="region of interest" description="Disordered" evidence="1">
    <location>
        <begin position="1"/>
        <end position="29"/>
    </location>
</feature>
<comment type="caution">
    <text evidence="2">The sequence shown here is derived from an EMBL/GenBank/DDBJ whole genome shotgun (WGS) entry which is preliminary data.</text>
</comment>
<dbReference type="EMBL" id="JAWDGP010006861">
    <property type="protein sequence ID" value="KAK3734137.1"/>
    <property type="molecule type" value="Genomic_DNA"/>
</dbReference>
<name>A0AAE0Y638_9GAST</name>
<evidence type="ECO:0000256" key="1">
    <source>
        <dbReference type="SAM" id="MobiDB-lite"/>
    </source>
</evidence>
<feature type="compositionally biased region" description="Basic and acidic residues" evidence="1">
    <location>
        <begin position="17"/>
        <end position="29"/>
    </location>
</feature>
<proteinExistence type="predicted"/>
<gene>
    <name evidence="2" type="ORF">RRG08_000049</name>
</gene>
<dbReference type="Proteomes" id="UP001283361">
    <property type="component" value="Unassembled WGS sequence"/>
</dbReference>
<organism evidence="2 3">
    <name type="scientific">Elysia crispata</name>
    <name type="common">lettuce slug</name>
    <dbReference type="NCBI Taxonomy" id="231223"/>
    <lineage>
        <taxon>Eukaryota</taxon>
        <taxon>Metazoa</taxon>
        <taxon>Spiralia</taxon>
        <taxon>Lophotrochozoa</taxon>
        <taxon>Mollusca</taxon>
        <taxon>Gastropoda</taxon>
        <taxon>Heterobranchia</taxon>
        <taxon>Euthyneura</taxon>
        <taxon>Panpulmonata</taxon>
        <taxon>Sacoglossa</taxon>
        <taxon>Placobranchoidea</taxon>
        <taxon>Plakobranchidae</taxon>
        <taxon>Elysia</taxon>
    </lineage>
</organism>
<accession>A0AAE0Y638</accession>
<protein>
    <submittedName>
        <fullName evidence="2">Uncharacterized protein</fullName>
    </submittedName>
</protein>
<sequence>MVKTKQVGSSGAFIGQDRAHNQHQKLEERSARVTASCDRSLPVLVTFRFCENCSFFRSTSDLAEGLLGGGKFMKLDLCHAHSQVKLVEASPKWTKGFMEDMANSDNSYLQKTILNYLTKAQSHVKLNNYEWSRGRAGACCYSVVSTDQPARPGSSVPLVHDKHMVFMVGQAPDATV</sequence>